<dbReference type="SUPFAM" id="SSF49464">
    <property type="entry name" value="Carboxypeptidase regulatory domain-like"/>
    <property type="match status" value="1"/>
</dbReference>
<keyword evidence="11" id="KW-1185">Reference proteome</keyword>
<dbReference type="SMART" id="SM00631">
    <property type="entry name" value="Zn_pept"/>
    <property type="match status" value="1"/>
</dbReference>
<keyword evidence="5" id="KW-0862">Zinc</keyword>
<keyword evidence="4" id="KW-0378">Hydrolase</keyword>
<evidence type="ECO:0000256" key="8">
    <source>
        <dbReference type="SAM" id="SignalP"/>
    </source>
</evidence>
<dbReference type="Pfam" id="PF00246">
    <property type="entry name" value="Peptidase_M14"/>
    <property type="match status" value="1"/>
</dbReference>
<sequence>MTHRSLRRTPFFLLFPLLAASTGSCTSHQPEDERLVALRVVPADARSQDRPASGSGAQNEAQRLRDMGFDVVEGSEHGPSLDIIATRGEMDRLHELGYQAEVTGVGAPLASTGTDAVPYPTLTQMLDTLHSIETQYPDIAKVVDLTEKYGAPVTANGRHLFALKISDNVAQDEDEPTYLLVSNHHARELGPPVVAMLAAEKLTKQYATDERIKRAVDSTEIWIAPTWNPDGLEHVHTVDNFWRKNRRPNTGGSFGVDLNRNYPFLWTSSCTGDTRPNSDVYKGPSEASEPETQTMVAWSTDRHFSKVLDFHSSGREVLVNYSCANFALTDYFQTIGTELSHQMGYDGSTRRPSSQGEHPDWQLGNLSNLAFLVEINTQFQPPYASAQAEAEQIWPGILWHLERPTPLSGHVTDASTGTPVAATVLVKEVPYTQGEKNSSGGPFGRYQAYLPAGTYTVEISAAGYQTESRTVTVTADGEATLDVALTRSE</sequence>
<comment type="cofactor">
    <cofactor evidence="1">
        <name>Zn(2+)</name>
        <dbReference type="ChEBI" id="CHEBI:29105"/>
    </cofactor>
</comment>
<evidence type="ECO:0000256" key="2">
    <source>
        <dbReference type="ARBA" id="ARBA00005988"/>
    </source>
</evidence>
<feature type="active site" description="Proton donor/acceptor" evidence="7">
    <location>
        <position position="374"/>
    </location>
</feature>
<dbReference type="InterPro" id="IPR000834">
    <property type="entry name" value="Peptidase_M14"/>
</dbReference>
<evidence type="ECO:0000313" key="11">
    <source>
        <dbReference type="Proteomes" id="UP001379533"/>
    </source>
</evidence>
<feature type="signal peptide" evidence="8">
    <location>
        <begin position="1"/>
        <end position="19"/>
    </location>
</feature>
<evidence type="ECO:0000256" key="5">
    <source>
        <dbReference type="ARBA" id="ARBA00022833"/>
    </source>
</evidence>
<dbReference type="SUPFAM" id="SSF53187">
    <property type="entry name" value="Zn-dependent exopeptidases"/>
    <property type="match status" value="1"/>
</dbReference>
<comment type="similarity">
    <text evidence="2 7">Belongs to the peptidase M14 family.</text>
</comment>
<keyword evidence="8" id="KW-0732">Signal</keyword>
<dbReference type="PROSITE" id="PS51257">
    <property type="entry name" value="PROKAR_LIPOPROTEIN"/>
    <property type="match status" value="1"/>
</dbReference>
<evidence type="ECO:0000313" key="10">
    <source>
        <dbReference type="EMBL" id="WXA93033.1"/>
    </source>
</evidence>
<accession>A0ABZ2K2T2</accession>
<dbReference type="Gene3D" id="2.60.40.1120">
    <property type="entry name" value="Carboxypeptidase-like, regulatory domain"/>
    <property type="match status" value="1"/>
</dbReference>
<dbReference type="RefSeq" id="WP_394843632.1">
    <property type="nucleotide sequence ID" value="NZ_CP089982.1"/>
</dbReference>
<dbReference type="Gene3D" id="3.40.630.10">
    <property type="entry name" value="Zn peptidases"/>
    <property type="match status" value="1"/>
</dbReference>
<gene>
    <name evidence="10" type="ORF">LZC95_42100</name>
</gene>
<organism evidence="10 11">
    <name type="scientific">Pendulispora brunnea</name>
    <dbReference type="NCBI Taxonomy" id="2905690"/>
    <lineage>
        <taxon>Bacteria</taxon>
        <taxon>Pseudomonadati</taxon>
        <taxon>Myxococcota</taxon>
        <taxon>Myxococcia</taxon>
        <taxon>Myxococcales</taxon>
        <taxon>Sorangiineae</taxon>
        <taxon>Pendulisporaceae</taxon>
        <taxon>Pendulispora</taxon>
    </lineage>
</organism>
<evidence type="ECO:0000256" key="4">
    <source>
        <dbReference type="ARBA" id="ARBA00022801"/>
    </source>
</evidence>
<proteinExistence type="inferred from homology"/>
<dbReference type="PANTHER" id="PTHR11705">
    <property type="entry name" value="PROTEASE FAMILY M14 CARBOXYPEPTIDASE A,B"/>
    <property type="match status" value="1"/>
</dbReference>
<protein>
    <submittedName>
        <fullName evidence="10">Carboxypeptidase regulatory-like domain-containing protein</fullName>
    </submittedName>
</protein>
<name>A0ABZ2K2T2_9BACT</name>
<evidence type="ECO:0000256" key="6">
    <source>
        <dbReference type="ARBA" id="ARBA00023049"/>
    </source>
</evidence>
<feature type="chain" id="PRO_5047392939" evidence="8">
    <location>
        <begin position="20"/>
        <end position="489"/>
    </location>
</feature>
<feature type="domain" description="Peptidase M14" evidence="9">
    <location>
        <begin position="118"/>
        <end position="404"/>
    </location>
</feature>
<evidence type="ECO:0000259" key="9">
    <source>
        <dbReference type="PROSITE" id="PS52035"/>
    </source>
</evidence>
<dbReference type="Pfam" id="PF13620">
    <property type="entry name" value="CarboxypepD_reg"/>
    <property type="match status" value="1"/>
</dbReference>
<keyword evidence="3" id="KW-0645">Protease</keyword>
<reference evidence="10 11" key="1">
    <citation type="submission" date="2021-12" db="EMBL/GenBank/DDBJ databases">
        <title>Discovery of the Pendulisporaceae a myxobacterial family with distinct sporulation behavior and unique specialized metabolism.</title>
        <authorList>
            <person name="Garcia R."/>
            <person name="Popoff A."/>
            <person name="Bader C.D."/>
            <person name="Loehr J."/>
            <person name="Walesch S."/>
            <person name="Walt C."/>
            <person name="Boldt J."/>
            <person name="Bunk B."/>
            <person name="Haeckl F.J.F.P.J."/>
            <person name="Gunesch A.P."/>
            <person name="Birkelbach J."/>
            <person name="Nuebel U."/>
            <person name="Pietschmann T."/>
            <person name="Bach T."/>
            <person name="Mueller R."/>
        </authorList>
    </citation>
    <scope>NUCLEOTIDE SEQUENCE [LARGE SCALE GENOMIC DNA]</scope>
    <source>
        <strain evidence="10 11">MSr12523</strain>
    </source>
</reference>
<dbReference type="InterPro" id="IPR008969">
    <property type="entry name" value="CarboxyPept-like_regulatory"/>
</dbReference>
<evidence type="ECO:0000256" key="1">
    <source>
        <dbReference type="ARBA" id="ARBA00001947"/>
    </source>
</evidence>
<evidence type="ECO:0000256" key="7">
    <source>
        <dbReference type="PROSITE-ProRule" id="PRU01379"/>
    </source>
</evidence>
<dbReference type="PANTHER" id="PTHR11705:SF143">
    <property type="entry name" value="SLL0236 PROTEIN"/>
    <property type="match status" value="1"/>
</dbReference>
<evidence type="ECO:0000256" key="3">
    <source>
        <dbReference type="ARBA" id="ARBA00022670"/>
    </source>
</evidence>
<dbReference type="EMBL" id="CP089982">
    <property type="protein sequence ID" value="WXA93033.1"/>
    <property type="molecule type" value="Genomic_DNA"/>
</dbReference>
<keyword evidence="6" id="KW-0482">Metalloprotease</keyword>
<dbReference type="PROSITE" id="PS52035">
    <property type="entry name" value="PEPTIDASE_M14"/>
    <property type="match status" value="1"/>
</dbReference>
<dbReference type="Proteomes" id="UP001379533">
    <property type="component" value="Chromosome"/>
</dbReference>